<dbReference type="EMBL" id="CACRXK020024815">
    <property type="protein sequence ID" value="CAB4038978.1"/>
    <property type="molecule type" value="Genomic_DNA"/>
</dbReference>
<evidence type="ECO:0000313" key="1">
    <source>
        <dbReference type="EMBL" id="CAB4038978.1"/>
    </source>
</evidence>
<proteinExistence type="predicted"/>
<organism evidence="1 2">
    <name type="scientific">Paramuricea clavata</name>
    <name type="common">Red gorgonian</name>
    <name type="synonym">Violescent sea-whip</name>
    <dbReference type="NCBI Taxonomy" id="317549"/>
    <lineage>
        <taxon>Eukaryota</taxon>
        <taxon>Metazoa</taxon>
        <taxon>Cnidaria</taxon>
        <taxon>Anthozoa</taxon>
        <taxon>Octocorallia</taxon>
        <taxon>Malacalcyonacea</taxon>
        <taxon>Plexauridae</taxon>
        <taxon>Paramuricea</taxon>
    </lineage>
</organism>
<dbReference type="Proteomes" id="UP001152795">
    <property type="component" value="Unassembled WGS sequence"/>
</dbReference>
<protein>
    <submittedName>
        <fullName evidence="1">Uncharacterized protein</fullName>
    </submittedName>
</protein>
<comment type="caution">
    <text evidence="1">The sequence shown here is derived from an EMBL/GenBank/DDBJ whole genome shotgun (WGS) entry which is preliminary data.</text>
</comment>
<sequence length="50" mass="5126">MTMSKGVRVGSIAIGCSLSVLTFISMICGIVAMSKMSSPAAVSIGLWGLY</sequence>
<keyword evidence="2" id="KW-1185">Reference proteome</keyword>
<reference evidence="1" key="1">
    <citation type="submission" date="2020-04" db="EMBL/GenBank/DDBJ databases">
        <authorList>
            <person name="Alioto T."/>
            <person name="Alioto T."/>
            <person name="Gomez Garrido J."/>
        </authorList>
    </citation>
    <scope>NUCLEOTIDE SEQUENCE</scope>
    <source>
        <strain evidence="1">A484AB</strain>
    </source>
</reference>
<name>A0A6S7K617_PARCT</name>
<evidence type="ECO:0000313" key="2">
    <source>
        <dbReference type="Proteomes" id="UP001152795"/>
    </source>
</evidence>
<accession>A0A6S7K617</accession>
<dbReference type="AlphaFoldDB" id="A0A6S7K617"/>
<feature type="non-terminal residue" evidence="1">
    <location>
        <position position="50"/>
    </location>
</feature>
<gene>
    <name evidence="1" type="ORF">PACLA_8A066303</name>
</gene>